<proteinExistence type="predicted"/>
<gene>
    <name evidence="1" type="ORF">LTR37_007389</name>
</gene>
<keyword evidence="2" id="KW-1185">Reference proteome</keyword>
<sequence length="549" mass="60790">MPPRKGIFGLVGTGVGMVAEYHEHRKERKLARGNSQQDETAVAGPSTVRPQPSARETSSPSDLPPPAYADVVDDRSERSLTSGRPAQSANKKAALSQYSDDESSSDSDTDSDDVMNDEEAWQLDEAISRREMPPYEDSEQNFRSTNDLAHEVISKTQPTPASFTSTPLPCPVILPQRRPRKKARGFVRAYPPLLGQSSGISQETFLTFLENFSKSAQASPIFDIISISAAIAGFAPSVIAMAVTTAVQVGAGICKEIQSRQRTNEFLDKMNEDLFKPAGLYAMIVKYKSEAEVQASGNSLLARLGVGGEKVDFNTNQTIAKYNRTLSEESSANRSMSDRMKNIRLASGTTEGAIQLPEAAPLIFPDIDDALAKKGPETFKDKAKDVQSFVGSYMDRRAHMEYARDDLSSSLAVPEEQRAVKSKLADPEHRMYNSGLVGFVSGGALGRDRMLKGERQLQRRECGDERRMLKYEQRMARGRGLSRKKERRYERMLATGSSRRKPRRDKQGIFGTVRKVMQEDVLYLMIVNMPSEAELAEAREALARAKGER</sequence>
<evidence type="ECO:0000313" key="1">
    <source>
        <dbReference type="EMBL" id="KAK3715179.1"/>
    </source>
</evidence>
<dbReference type="EMBL" id="JAUTXU010000051">
    <property type="protein sequence ID" value="KAK3715179.1"/>
    <property type="molecule type" value="Genomic_DNA"/>
</dbReference>
<reference evidence="1" key="1">
    <citation type="submission" date="2023-07" db="EMBL/GenBank/DDBJ databases">
        <title>Black Yeasts Isolated from many extreme environments.</title>
        <authorList>
            <person name="Coleine C."/>
            <person name="Stajich J.E."/>
            <person name="Selbmann L."/>
        </authorList>
    </citation>
    <scope>NUCLEOTIDE SEQUENCE</scope>
    <source>
        <strain evidence="1">CCFEE 5714</strain>
    </source>
</reference>
<dbReference type="Proteomes" id="UP001281147">
    <property type="component" value="Unassembled WGS sequence"/>
</dbReference>
<evidence type="ECO:0000313" key="2">
    <source>
        <dbReference type="Proteomes" id="UP001281147"/>
    </source>
</evidence>
<organism evidence="1 2">
    <name type="scientific">Vermiconidia calcicola</name>
    <dbReference type="NCBI Taxonomy" id="1690605"/>
    <lineage>
        <taxon>Eukaryota</taxon>
        <taxon>Fungi</taxon>
        <taxon>Dikarya</taxon>
        <taxon>Ascomycota</taxon>
        <taxon>Pezizomycotina</taxon>
        <taxon>Dothideomycetes</taxon>
        <taxon>Dothideomycetidae</taxon>
        <taxon>Mycosphaerellales</taxon>
        <taxon>Extremaceae</taxon>
        <taxon>Vermiconidia</taxon>
    </lineage>
</organism>
<accession>A0ACC3NDT7</accession>
<comment type="caution">
    <text evidence="1">The sequence shown here is derived from an EMBL/GenBank/DDBJ whole genome shotgun (WGS) entry which is preliminary data.</text>
</comment>
<name>A0ACC3NDT7_9PEZI</name>
<protein>
    <submittedName>
        <fullName evidence="1">Uncharacterized protein</fullName>
    </submittedName>
</protein>